<dbReference type="GO" id="GO:0005739">
    <property type="term" value="C:mitochondrion"/>
    <property type="evidence" value="ECO:0007669"/>
    <property type="project" value="TreeGrafter"/>
</dbReference>
<dbReference type="PANTHER" id="PTHR10067">
    <property type="entry name" value="PHOSPHATIDYLSERINE DECARBOXYLASE"/>
    <property type="match status" value="1"/>
</dbReference>
<keyword evidence="1" id="KW-0210">Decarboxylase</keyword>
<sequence>MLSFDEQVIPATIDYLLVLLVDFAITALPICPSRDYDMDQQFEWVKARLLSFLQAQTKLSIFSAVPKRRPRWGRRVEKLLERKADKSWLRVSLASPKLRESISASPMKGLYYCVIYLRPGDHHRIYSPADWNALAFCRFGYSLISHLSRQPMCECIFVVLEGIWKQGFMALTAVGATNIGSIE</sequence>
<dbReference type="Pfam" id="PF02666">
    <property type="entry name" value="PS_Dcarbxylase"/>
    <property type="match status" value="1"/>
</dbReference>
<dbReference type="PANTHER" id="PTHR10067:SF6">
    <property type="entry name" value="PHOSPHATIDYLSERINE DECARBOXYLASE PROENZYME, MITOCHONDRIAL"/>
    <property type="match status" value="1"/>
</dbReference>
<dbReference type="GO" id="GO:0004609">
    <property type="term" value="F:phosphatidylserine decarboxylase activity"/>
    <property type="evidence" value="ECO:0007669"/>
    <property type="project" value="InterPro"/>
</dbReference>
<dbReference type="AlphaFoldDB" id="A0A8X7TZI9"/>
<gene>
    <name evidence="3" type="ORF">Bca52824_080009</name>
</gene>
<protein>
    <submittedName>
        <fullName evidence="3">Uncharacterized protein</fullName>
    </submittedName>
</protein>
<comment type="caution">
    <text evidence="3">The sequence shown here is derived from an EMBL/GenBank/DDBJ whole genome shotgun (WGS) entry which is preliminary data.</text>
</comment>
<dbReference type="InterPro" id="IPR003817">
    <property type="entry name" value="PS_Dcarbxylase"/>
</dbReference>
<evidence type="ECO:0000313" key="4">
    <source>
        <dbReference type="Proteomes" id="UP000886595"/>
    </source>
</evidence>
<dbReference type="GO" id="GO:0006646">
    <property type="term" value="P:phosphatidylethanolamine biosynthetic process"/>
    <property type="evidence" value="ECO:0007669"/>
    <property type="project" value="TreeGrafter"/>
</dbReference>
<name>A0A8X7TZI9_BRACI</name>
<dbReference type="OrthoDB" id="4330at2759"/>
<evidence type="ECO:0000313" key="3">
    <source>
        <dbReference type="EMBL" id="KAG2260715.1"/>
    </source>
</evidence>
<evidence type="ECO:0000256" key="1">
    <source>
        <dbReference type="ARBA" id="ARBA00022793"/>
    </source>
</evidence>
<keyword evidence="2" id="KW-0456">Lyase</keyword>
<reference evidence="3 4" key="1">
    <citation type="submission" date="2020-02" db="EMBL/GenBank/DDBJ databases">
        <authorList>
            <person name="Ma Q."/>
            <person name="Huang Y."/>
            <person name="Song X."/>
            <person name="Pei D."/>
        </authorList>
    </citation>
    <scope>NUCLEOTIDE SEQUENCE [LARGE SCALE GENOMIC DNA]</scope>
    <source>
        <strain evidence="3">Sxm20200214</strain>
        <tissue evidence="3">Leaf</tissue>
    </source>
</reference>
<evidence type="ECO:0000256" key="2">
    <source>
        <dbReference type="ARBA" id="ARBA00023239"/>
    </source>
</evidence>
<proteinExistence type="predicted"/>
<dbReference type="Proteomes" id="UP000886595">
    <property type="component" value="Unassembled WGS sequence"/>
</dbReference>
<dbReference type="EMBL" id="JAAMPC010000015">
    <property type="protein sequence ID" value="KAG2260715.1"/>
    <property type="molecule type" value="Genomic_DNA"/>
</dbReference>
<keyword evidence="4" id="KW-1185">Reference proteome</keyword>
<organism evidence="3 4">
    <name type="scientific">Brassica carinata</name>
    <name type="common">Ethiopian mustard</name>
    <name type="synonym">Abyssinian cabbage</name>
    <dbReference type="NCBI Taxonomy" id="52824"/>
    <lineage>
        <taxon>Eukaryota</taxon>
        <taxon>Viridiplantae</taxon>
        <taxon>Streptophyta</taxon>
        <taxon>Embryophyta</taxon>
        <taxon>Tracheophyta</taxon>
        <taxon>Spermatophyta</taxon>
        <taxon>Magnoliopsida</taxon>
        <taxon>eudicotyledons</taxon>
        <taxon>Gunneridae</taxon>
        <taxon>Pentapetalae</taxon>
        <taxon>rosids</taxon>
        <taxon>malvids</taxon>
        <taxon>Brassicales</taxon>
        <taxon>Brassicaceae</taxon>
        <taxon>Brassiceae</taxon>
        <taxon>Brassica</taxon>
    </lineage>
</organism>
<accession>A0A8X7TZI9</accession>